<gene>
    <name evidence="9" type="ORF">CYCCA115_LOCUS915</name>
</gene>
<organism evidence="9 10">
    <name type="scientific">Cylindrotheca closterium</name>
    <dbReference type="NCBI Taxonomy" id="2856"/>
    <lineage>
        <taxon>Eukaryota</taxon>
        <taxon>Sar</taxon>
        <taxon>Stramenopiles</taxon>
        <taxon>Ochrophyta</taxon>
        <taxon>Bacillariophyta</taxon>
        <taxon>Bacillariophyceae</taxon>
        <taxon>Bacillariophycidae</taxon>
        <taxon>Bacillariales</taxon>
        <taxon>Bacillariaceae</taxon>
        <taxon>Cylindrotheca</taxon>
    </lineage>
</organism>
<dbReference type="InterPro" id="IPR011009">
    <property type="entry name" value="Kinase-like_dom_sf"/>
</dbReference>
<dbReference type="InterPro" id="IPR008271">
    <property type="entry name" value="Ser/Thr_kinase_AS"/>
</dbReference>
<keyword evidence="1" id="KW-0723">Serine/threonine-protein kinase</keyword>
<feature type="compositionally biased region" description="Low complexity" evidence="7">
    <location>
        <begin position="468"/>
        <end position="477"/>
    </location>
</feature>
<dbReference type="GO" id="GO:0005524">
    <property type="term" value="F:ATP binding"/>
    <property type="evidence" value="ECO:0007669"/>
    <property type="project" value="UniProtKB-UniRule"/>
</dbReference>
<name>A0AAD2CDM6_9STRA</name>
<accession>A0AAD2CDM6</accession>
<dbReference type="GO" id="GO:0004674">
    <property type="term" value="F:protein serine/threonine kinase activity"/>
    <property type="evidence" value="ECO:0007669"/>
    <property type="project" value="UniProtKB-KW"/>
</dbReference>
<feature type="domain" description="Protein kinase" evidence="8">
    <location>
        <begin position="29"/>
        <end position="296"/>
    </location>
</feature>
<keyword evidence="2" id="KW-0808">Transferase</keyword>
<keyword evidence="3 6" id="KW-0547">Nucleotide-binding</keyword>
<dbReference type="InterPro" id="IPR000719">
    <property type="entry name" value="Prot_kinase_dom"/>
</dbReference>
<keyword evidence="5 6" id="KW-0067">ATP-binding</keyword>
<dbReference type="Gene3D" id="1.10.510.10">
    <property type="entry name" value="Transferase(Phosphotransferase) domain 1"/>
    <property type="match status" value="1"/>
</dbReference>
<proteinExistence type="predicted"/>
<dbReference type="SMART" id="SM00220">
    <property type="entry name" value="S_TKc"/>
    <property type="match status" value="1"/>
</dbReference>
<comment type="caution">
    <text evidence="9">The sequence shown here is derived from an EMBL/GenBank/DDBJ whole genome shotgun (WGS) entry which is preliminary data.</text>
</comment>
<evidence type="ECO:0000313" key="10">
    <source>
        <dbReference type="Proteomes" id="UP001295423"/>
    </source>
</evidence>
<evidence type="ECO:0000256" key="5">
    <source>
        <dbReference type="ARBA" id="ARBA00022840"/>
    </source>
</evidence>
<dbReference type="PROSITE" id="PS00108">
    <property type="entry name" value="PROTEIN_KINASE_ST"/>
    <property type="match status" value="1"/>
</dbReference>
<dbReference type="PANTHER" id="PTHR24349">
    <property type="entry name" value="SERINE/THREONINE-PROTEIN KINASE"/>
    <property type="match status" value="1"/>
</dbReference>
<keyword evidence="10" id="KW-1185">Reference proteome</keyword>
<dbReference type="EMBL" id="CAKOGP040000002">
    <property type="protein sequence ID" value="CAJ1921095.1"/>
    <property type="molecule type" value="Genomic_DNA"/>
</dbReference>
<evidence type="ECO:0000256" key="3">
    <source>
        <dbReference type="ARBA" id="ARBA00022741"/>
    </source>
</evidence>
<evidence type="ECO:0000256" key="7">
    <source>
        <dbReference type="SAM" id="MobiDB-lite"/>
    </source>
</evidence>
<dbReference type="PROSITE" id="PS50011">
    <property type="entry name" value="PROTEIN_KINASE_DOM"/>
    <property type="match status" value="1"/>
</dbReference>
<keyword evidence="4" id="KW-0418">Kinase</keyword>
<dbReference type="InterPro" id="IPR017441">
    <property type="entry name" value="Protein_kinase_ATP_BS"/>
</dbReference>
<dbReference type="InterPro" id="IPR050205">
    <property type="entry name" value="CDPK_Ser/Thr_kinases"/>
</dbReference>
<dbReference type="AlphaFoldDB" id="A0AAD2CDM6"/>
<feature type="binding site" evidence="6">
    <location>
        <position position="61"/>
    </location>
    <ligand>
        <name>ATP</name>
        <dbReference type="ChEBI" id="CHEBI:30616"/>
    </ligand>
</feature>
<evidence type="ECO:0000313" key="9">
    <source>
        <dbReference type="EMBL" id="CAJ1921095.1"/>
    </source>
</evidence>
<dbReference type="Pfam" id="PF00069">
    <property type="entry name" value="Pkinase"/>
    <property type="match status" value="1"/>
</dbReference>
<evidence type="ECO:0000256" key="4">
    <source>
        <dbReference type="ARBA" id="ARBA00022777"/>
    </source>
</evidence>
<dbReference type="Proteomes" id="UP001295423">
    <property type="component" value="Unassembled WGS sequence"/>
</dbReference>
<evidence type="ECO:0000256" key="2">
    <source>
        <dbReference type="ARBA" id="ARBA00022679"/>
    </source>
</evidence>
<sequence length="504" mass="56599">MGTCLSSATGGGILIEDNDGNEKDYHDRFLEDRVLGQGEFGVVTLVQDMRAPDGENSLACKVLRKGVVFKEGTLYTPLKPEILQGEIGMLRTLAGKHYIMKLVAVYETSAMIHMVTEYCAGGEMMEYVSKQEEDLRTDDVSRIAFQLLDGINHCAKHEIIHRDLKPENVMFVSPTPGSDLRIIDFGSGTRKVVEGVHTTFAGSAFYISPEMFQRTYTQKTDIWSIGVTLYVLVAGYPADVLQKAFNHLQQNERDLRKLPNFPEDMPDSFVEMMDELLVYRHKSRKTADELLKLEFVQFHKDAFSIDQIALQAQQEGPKGSSSSNQRMSMSIKGSVNRHTVMLDYQKYQMSLTALIATLLGTKELVSFVADVEERAKANQEKPAEGNISLGMSLDVISINVLKEMLKEQKHDQVIQMIDKLPHSATFEKYAYDVSKLREFTNKDDDKDGITRSVRLSSGNKKPKMSLQKSGSFRGSFRFSKKKGNRSGSLHQSGSLRGKRNSTLT</sequence>
<feature type="region of interest" description="Disordered" evidence="7">
    <location>
        <begin position="447"/>
        <end position="504"/>
    </location>
</feature>
<evidence type="ECO:0000259" key="8">
    <source>
        <dbReference type="PROSITE" id="PS50011"/>
    </source>
</evidence>
<feature type="compositionally biased region" description="Polar residues" evidence="7">
    <location>
        <begin position="485"/>
        <end position="504"/>
    </location>
</feature>
<dbReference type="PROSITE" id="PS00107">
    <property type="entry name" value="PROTEIN_KINASE_ATP"/>
    <property type="match status" value="1"/>
</dbReference>
<protein>
    <recommendedName>
        <fullName evidence="8">Protein kinase domain-containing protein</fullName>
    </recommendedName>
</protein>
<dbReference type="SUPFAM" id="SSF56112">
    <property type="entry name" value="Protein kinase-like (PK-like)"/>
    <property type="match status" value="1"/>
</dbReference>
<evidence type="ECO:0000256" key="1">
    <source>
        <dbReference type="ARBA" id="ARBA00022527"/>
    </source>
</evidence>
<evidence type="ECO:0000256" key="6">
    <source>
        <dbReference type="PROSITE-ProRule" id="PRU10141"/>
    </source>
</evidence>
<reference evidence="9" key="1">
    <citation type="submission" date="2023-08" db="EMBL/GenBank/DDBJ databases">
        <authorList>
            <person name="Audoor S."/>
            <person name="Bilcke G."/>
        </authorList>
    </citation>
    <scope>NUCLEOTIDE SEQUENCE</scope>
</reference>